<reference evidence="6" key="1">
    <citation type="submission" date="2021-01" db="EMBL/GenBank/DDBJ databases">
        <authorList>
            <person name="Corre E."/>
            <person name="Pelletier E."/>
            <person name="Niang G."/>
            <person name="Scheremetjew M."/>
            <person name="Finn R."/>
            <person name="Kale V."/>
            <person name="Holt S."/>
            <person name="Cochrane G."/>
            <person name="Meng A."/>
            <person name="Brown T."/>
            <person name="Cohen L."/>
        </authorList>
    </citation>
    <scope>NUCLEOTIDE SEQUENCE</scope>
    <source>
        <strain evidence="6">GSO104</strain>
    </source>
</reference>
<keyword evidence="3" id="KW-0648">Protein biosynthesis</keyword>
<dbReference type="EMBL" id="HBNS01007263">
    <property type="protein sequence ID" value="CAE4589924.1"/>
    <property type="molecule type" value="Transcribed_RNA"/>
</dbReference>
<evidence type="ECO:0000313" key="6">
    <source>
        <dbReference type="EMBL" id="CAE4589924.1"/>
    </source>
</evidence>
<feature type="compositionally biased region" description="Basic and acidic residues" evidence="4">
    <location>
        <begin position="35"/>
        <end position="65"/>
    </location>
</feature>
<dbReference type="FunFam" id="3.30.70.60:FF:000001">
    <property type="entry name" value="Elongation factor 1-beta 1 like"/>
    <property type="match status" value="1"/>
</dbReference>
<dbReference type="GO" id="GO:0005085">
    <property type="term" value="F:guanyl-nucleotide exchange factor activity"/>
    <property type="evidence" value="ECO:0007669"/>
    <property type="project" value="TreeGrafter"/>
</dbReference>
<dbReference type="GO" id="GO:0005829">
    <property type="term" value="C:cytosol"/>
    <property type="evidence" value="ECO:0007669"/>
    <property type="project" value="TreeGrafter"/>
</dbReference>
<protein>
    <recommendedName>
        <fullName evidence="5">Translation elongation factor EF1B beta/delta subunit guanine nucleotide exchange domain-containing protein</fullName>
    </recommendedName>
</protein>
<dbReference type="PANTHER" id="PTHR11595:SF21">
    <property type="entry name" value="ELONGATION FACTOR 1-BETA"/>
    <property type="match status" value="1"/>
</dbReference>
<dbReference type="InterPro" id="IPR014038">
    <property type="entry name" value="EF1B_bsu/dsu_GNE"/>
</dbReference>
<dbReference type="GO" id="GO:0005853">
    <property type="term" value="C:eukaryotic translation elongation factor 1 complex"/>
    <property type="evidence" value="ECO:0007669"/>
    <property type="project" value="InterPro"/>
</dbReference>
<evidence type="ECO:0000259" key="5">
    <source>
        <dbReference type="SMART" id="SM00888"/>
    </source>
</evidence>
<sequence>MSAPFDYDFDMDEMSVALSYVMMAVASRPDPTIVPKKEEMEEEAKLGKEEQGNERGEVAPKDDQAKINAHHRKAAEERFAQKESKERTLVCIEVKPWDVDQDLMELWKKITTSITQDGLKWGESCTLVPVAFGIKKIRCTFTMGVNNSSDDVVEAIEAMEDEVQSVDITSMNVL</sequence>
<feature type="region of interest" description="Disordered" evidence="4">
    <location>
        <begin position="30"/>
        <end position="80"/>
    </location>
</feature>
<name>A0A7S4QPI3_9STRA</name>
<accession>A0A7S4QPI3</accession>
<dbReference type="Gene3D" id="3.30.70.60">
    <property type="match status" value="1"/>
</dbReference>
<dbReference type="SUPFAM" id="SSF54984">
    <property type="entry name" value="eEF-1beta-like"/>
    <property type="match status" value="1"/>
</dbReference>
<dbReference type="GO" id="GO:0003746">
    <property type="term" value="F:translation elongation factor activity"/>
    <property type="evidence" value="ECO:0007669"/>
    <property type="project" value="UniProtKB-KW"/>
</dbReference>
<dbReference type="InterPro" id="IPR036219">
    <property type="entry name" value="eEF-1beta-like_sf"/>
</dbReference>
<evidence type="ECO:0000256" key="2">
    <source>
        <dbReference type="ARBA" id="ARBA00022768"/>
    </source>
</evidence>
<evidence type="ECO:0000256" key="4">
    <source>
        <dbReference type="SAM" id="MobiDB-lite"/>
    </source>
</evidence>
<evidence type="ECO:0000256" key="1">
    <source>
        <dbReference type="ARBA" id="ARBA00007411"/>
    </source>
</evidence>
<proteinExistence type="inferred from homology"/>
<dbReference type="SMART" id="SM00888">
    <property type="entry name" value="EF1_GNE"/>
    <property type="match status" value="1"/>
</dbReference>
<dbReference type="AlphaFoldDB" id="A0A7S4QPI3"/>
<dbReference type="InterPro" id="IPR014717">
    <property type="entry name" value="Transl_elong_EF1B/ribsomal_bS6"/>
</dbReference>
<gene>
    <name evidence="6" type="ORF">DBRI00130_LOCUS5886</name>
</gene>
<evidence type="ECO:0000256" key="3">
    <source>
        <dbReference type="ARBA" id="ARBA00022917"/>
    </source>
</evidence>
<dbReference type="CDD" id="cd00292">
    <property type="entry name" value="EF1B"/>
    <property type="match status" value="1"/>
</dbReference>
<keyword evidence="2" id="KW-0251">Elongation factor</keyword>
<feature type="domain" description="Translation elongation factor EF1B beta/delta subunit guanine nucleotide exchange" evidence="5">
    <location>
        <begin position="87"/>
        <end position="174"/>
    </location>
</feature>
<dbReference type="Pfam" id="PF00736">
    <property type="entry name" value="EF1_GNE"/>
    <property type="match status" value="1"/>
</dbReference>
<dbReference type="InterPro" id="IPR049720">
    <property type="entry name" value="EF1B_bsu/dsu"/>
</dbReference>
<comment type="similarity">
    <text evidence="1">Belongs to the EF-1-beta/EF-1-delta family.</text>
</comment>
<organism evidence="6">
    <name type="scientific">Ditylum brightwellii</name>
    <dbReference type="NCBI Taxonomy" id="49249"/>
    <lineage>
        <taxon>Eukaryota</taxon>
        <taxon>Sar</taxon>
        <taxon>Stramenopiles</taxon>
        <taxon>Ochrophyta</taxon>
        <taxon>Bacillariophyta</taxon>
        <taxon>Mediophyceae</taxon>
        <taxon>Lithodesmiophycidae</taxon>
        <taxon>Lithodesmiales</taxon>
        <taxon>Lithodesmiaceae</taxon>
        <taxon>Ditylum</taxon>
    </lineage>
</organism>
<dbReference type="PANTHER" id="PTHR11595">
    <property type="entry name" value="EF-HAND AND COILED-COIL DOMAIN-CONTAINING FAMILY MEMBER"/>
    <property type="match status" value="1"/>
</dbReference>